<evidence type="ECO:0000313" key="2">
    <source>
        <dbReference type="Proteomes" id="UP000030408"/>
    </source>
</evidence>
<dbReference type="AlphaFoldDB" id="A0A0A3HX75"/>
<dbReference type="Gene3D" id="3.40.50.1000">
    <property type="entry name" value="HAD superfamily/HAD-like"/>
    <property type="match status" value="1"/>
</dbReference>
<keyword evidence="2" id="KW-1185">Reference proteome</keyword>
<protein>
    <submittedName>
        <fullName evidence="1">MTA/SAH nucleosidase</fullName>
    </submittedName>
</protein>
<name>A0A0A3HX75_9BACL</name>
<dbReference type="Gene3D" id="1.10.150.240">
    <property type="entry name" value="Putative phosphatase, domain 2"/>
    <property type="match status" value="1"/>
</dbReference>
<dbReference type="PANTHER" id="PTHR43434">
    <property type="entry name" value="PHOSPHOGLYCOLATE PHOSPHATASE"/>
    <property type="match status" value="1"/>
</dbReference>
<sequence>MNTAIIFDMDGTLFQTDKILEPALEGTFNVLRENGLWVGETPINKYREIMGVPLPVVWETLCPSFSQEDRENSNELFQGKLNEIIRSQKGSLYPNVEMTLQSLSTKYDLFIASNGLGEYLQSIVDTYHLNRFFKKVYSIQLIPSGNKSELVKKVVKENKLSSAWVVGDRLSDFKAAKDNGLISIGVNFDFAQKDELEQADIVIDDIRELTTLIP</sequence>
<dbReference type="Proteomes" id="UP000030408">
    <property type="component" value="Unassembled WGS sequence"/>
</dbReference>
<reference evidence="1 2" key="1">
    <citation type="submission" date="2014-02" db="EMBL/GenBank/DDBJ databases">
        <title>Draft genome sequence of Lysinibacillus sinduriensis JCM 15800.</title>
        <authorList>
            <person name="Zhang F."/>
            <person name="Wang G."/>
            <person name="Zhang L."/>
        </authorList>
    </citation>
    <scope>NUCLEOTIDE SEQUENCE [LARGE SCALE GENOMIC DNA]</scope>
    <source>
        <strain evidence="1 2">JCM 15800</strain>
    </source>
</reference>
<dbReference type="STRING" id="1384057.CD33_03900"/>
<dbReference type="Pfam" id="PF13419">
    <property type="entry name" value="HAD_2"/>
    <property type="match status" value="1"/>
</dbReference>
<comment type="caution">
    <text evidence="1">The sequence shown here is derived from an EMBL/GenBank/DDBJ whole genome shotgun (WGS) entry which is preliminary data.</text>
</comment>
<evidence type="ECO:0000313" key="1">
    <source>
        <dbReference type="EMBL" id="KGR77064.1"/>
    </source>
</evidence>
<dbReference type="InterPro" id="IPR036412">
    <property type="entry name" value="HAD-like_sf"/>
</dbReference>
<dbReference type="GO" id="GO:0006281">
    <property type="term" value="P:DNA repair"/>
    <property type="evidence" value="ECO:0007669"/>
    <property type="project" value="TreeGrafter"/>
</dbReference>
<dbReference type="GO" id="GO:0008967">
    <property type="term" value="F:phosphoglycolate phosphatase activity"/>
    <property type="evidence" value="ECO:0007669"/>
    <property type="project" value="TreeGrafter"/>
</dbReference>
<organism evidence="1 2">
    <name type="scientific">Ureibacillus sinduriensis BLB-1 = JCM 15800</name>
    <dbReference type="NCBI Taxonomy" id="1384057"/>
    <lineage>
        <taxon>Bacteria</taxon>
        <taxon>Bacillati</taxon>
        <taxon>Bacillota</taxon>
        <taxon>Bacilli</taxon>
        <taxon>Bacillales</taxon>
        <taxon>Caryophanaceae</taxon>
        <taxon>Ureibacillus</taxon>
    </lineage>
</organism>
<dbReference type="eggNOG" id="COG0546">
    <property type="taxonomic scope" value="Bacteria"/>
</dbReference>
<dbReference type="InterPro" id="IPR023198">
    <property type="entry name" value="PGP-like_dom2"/>
</dbReference>
<gene>
    <name evidence="1" type="ORF">CD33_03900</name>
</gene>
<dbReference type="InterPro" id="IPR041492">
    <property type="entry name" value="HAD_2"/>
</dbReference>
<dbReference type="InterPro" id="IPR050155">
    <property type="entry name" value="HAD-like_hydrolase_sf"/>
</dbReference>
<dbReference type="SUPFAM" id="SSF56784">
    <property type="entry name" value="HAD-like"/>
    <property type="match status" value="1"/>
</dbReference>
<dbReference type="InterPro" id="IPR023214">
    <property type="entry name" value="HAD_sf"/>
</dbReference>
<dbReference type="GO" id="GO:0005829">
    <property type="term" value="C:cytosol"/>
    <property type="evidence" value="ECO:0007669"/>
    <property type="project" value="TreeGrafter"/>
</dbReference>
<dbReference type="EMBL" id="JPVO01000041">
    <property type="protein sequence ID" value="KGR77064.1"/>
    <property type="molecule type" value="Genomic_DNA"/>
</dbReference>
<dbReference type="OrthoDB" id="9792518at2"/>
<proteinExistence type="predicted"/>
<dbReference type="RefSeq" id="WP_036198402.1">
    <property type="nucleotide sequence ID" value="NZ_AVCY01000015.1"/>
</dbReference>
<dbReference type="PANTHER" id="PTHR43434:SF1">
    <property type="entry name" value="PHOSPHOGLYCOLATE PHOSPHATASE"/>
    <property type="match status" value="1"/>
</dbReference>
<accession>A0A0A3HX75</accession>